<evidence type="ECO:0000313" key="2">
    <source>
        <dbReference type="EMBL" id="OGF59149.1"/>
    </source>
</evidence>
<accession>A0A1F5V6V0</accession>
<keyword evidence="1" id="KW-0732">Signal</keyword>
<dbReference type="EMBL" id="MFGW01000221">
    <property type="protein sequence ID" value="OGF59149.1"/>
    <property type="molecule type" value="Genomic_DNA"/>
</dbReference>
<protein>
    <submittedName>
        <fullName evidence="2">Uncharacterized protein</fullName>
    </submittedName>
</protein>
<dbReference type="PROSITE" id="PS51257">
    <property type="entry name" value="PROKAR_LIPOPROTEIN"/>
    <property type="match status" value="1"/>
</dbReference>
<dbReference type="STRING" id="1817863.A2Y62_13585"/>
<evidence type="ECO:0000313" key="3">
    <source>
        <dbReference type="Proteomes" id="UP000178943"/>
    </source>
</evidence>
<dbReference type="AlphaFoldDB" id="A0A1F5V6V0"/>
<gene>
    <name evidence="2" type="ORF">A2Y62_13585</name>
</gene>
<evidence type="ECO:0000256" key="1">
    <source>
        <dbReference type="SAM" id="SignalP"/>
    </source>
</evidence>
<reference evidence="2 3" key="1">
    <citation type="journal article" date="2016" name="Nat. Commun.">
        <title>Thousands of microbial genomes shed light on interconnected biogeochemical processes in an aquifer system.</title>
        <authorList>
            <person name="Anantharaman K."/>
            <person name="Brown C.T."/>
            <person name="Hug L.A."/>
            <person name="Sharon I."/>
            <person name="Castelle C.J."/>
            <person name="Probst A.J."/>
            <person name="Thomas B.C."/>
            <person name="Singh A."/>
            <person name="Wilkins M.J."/>
            <person name="Karaoz U."/>
            <person name="Brodie E.L."/>
            <person name="Williams K.H."/>
            <person name="Hubbard S.S."/>
            <person name="Banfield J.F."/>
        </authorList>
    </citation>
    <scope>NUCLEOTIDE SEQUENCE [LARGE SCALE GENOMIC DNA]</scope>
</reference>
<organism evidence="2 3">
    <name type="scientific">Candidatus Fischerbacteria bacterium RBG_13_37_8</name>
    <dbReference type="NCBI Taxonomy" id="1817863"/>
    <lineage>
        <taxon>Bacteria</taxon>
        <taxon>Candidatus Fischeribacteriota</taxon>
    </lineage>
</organism>
<proteinExistence type="predicted"/>
<feature type="signal peptide" evidence="1">
    <location>
        <begin position="1"/>
        <end position="19"/>
    </location>
</feature>
<feature type="chain" id="PRO_5009521926" evidence="1">
    <location>
        <begin position="20"/>
        <end position="357"/>
    </location>
</feature>
<name>A0A1F5V6V0_9BACT</name>
<sequence length="357" mass="39692">MRNKTILLILLFAACNALAIDMGDPMYFHFPHWSSCWLADPGSDYSCGTTAHHINANCTSLGYIPWAWVPTEAGDWDNEPECEYTPIIRATGCYPTVSCNVYACSGGDVFFRGPFEGNTIPHLKYGVAPTCQANTACTVWTIWLPSGAWSVGESWLNMSYRQSFVNNCNTHNETCDFSSGLINVISLIAEKPYYVRSGGFRNCMNVSFENDAILVENVAICSKYNPAVGCIEVGYPPVGSAAEYQWFVKNEGLAQLRIWTFTGIKYPGSVDCSGTSYYKDENDYQWCWLTGWAVSTHPYQAKKPSVLETGTCCWWGEALNPDSCPSSSTGPIQTWDPAEGHRTDFCVLYFDPIETNI</sequence>
<dbReference type="Proteomes" id="UP000178943">
    <property type="component" value="Unassembled WGS sequence"/>
</dbReference>
<comment type="caution">
    <text evidence="2">The sequence shown here is derived from an EMBL/GenBank/DDBJ whole genome shotgun (WGS) entry which is preliminary data.</text>
</comment>